<evidence type="ECO:0000256" key="2">
    <source>
        <dbReference type="SAM" id="MobiDB-lite"/>
    </source>
</evidence>
<organism evidence="3 4">
    <name type="scientific">Erythroxylum novogranatense</name>
    <dbReference type="NCBI Taxonomy" id="1862640"/>
    <lineage>
        <taxon>Eukaryota</taxon>
        <taxon>Viridiplantae</taxon>
        <taxon>Streptophyta</taxon>
        <taxon>Embryophyta</taxon>
        <taxon>Tracheophyta</taxon>
        <taxon>Spermatophyta</taxon>
        <taxon>Magnoliopsida</taxon>
        <taxon>eudicotyledons</taxon>
        <taxon>Gunneridae</taxon>
        <taxon>Pentapetalae</taxon>
        <taxon>rosids</taxon>
        <taxon>fabids</taxon>
        <taxon>Malpighiales</taxon>
        <taxon>Erythroxylaceae</taxon>
        <taxon>Erythroxylum</taxon>
    </lineage>
</organism>
<accession>A0AAV8T0C5</accession>
<sequence>MASRYNSFDSRSSAASSNFSDPSSSTELTSAASRALVKSKPSELSKLSKVKSNGNGDHNNLSAMMKTFMSKKGTLSGTTKGSSKNPVGLVIPADVIAEDLKKTARKGTSFVGLQKKLFGKEKEKKREVKALTEVKGGGSNGNTRTLAMVLRSERELLTANKDLETEIAELKLKMEDKNRELEKLKDLCLKQREDIKSLKNAILFPDAMNSQLQDLLEQQGSELKQAKQLIPTLQKQVTSLTGQLKCLADDLAEVKADKYGRPVIPRYGSSPMTPTYDYEEATNSLEFSSSGDATPGSPDDLFLKDLNPCLTPYCAKTKSKEFEAIGYDSSVDHNLSKSNTDMTNDLSFDPRLRKVSKSSDGYRGTKPNNRMPRSSRRSNESKGTYGKATHIYGERFL</sequence>
<proteinExistence type="predicted"/>
<dbReference type="EMBL" id="JAIWQS010000007">
    <property type="protein sequence ID" value="KAJ8759856.1"/>
    <property type="molecule type" value="Genomic_DNA"/>
</dbReference>
<dbReference type="PANTHER" id="PTHR35493:SF1">
    <property type="entry name" value="STRUCTURAL MAINTENANCE OF CHROMOSOMES PROTEIN"/>
    <property type="match status" value="1"/>
</dbReference>
<feature type="compositionally biased region" description="Low complexity" evidence="2">
    <location>
        <begin position="36"/>
        <end position="52"/>
    </location>
</feature>
<comment type="caution">
    <text evidence="3">The sequence shown here is derived from an EMBL/GenBank/DDBJ whole genome shotgun (WGS) entry which is preliminary data.</text>
</comment>
<feature type="compositionally biased region" description="Polar residues" evidence="2">
    <location>
        <begin position="336"/>
        <end position="346"/>
    </location>
</feature>
<feature type="region of interest" description="Disordered" evidence="2">
    <location>
        <begin position="333"/>
        <end position="385"/>
    </location>
</feature>
<reference evidence="3 4" key="1">
    <citation type="submission" date="2021-09" db="EMBL/GenBank/DDBJ databases">
        <title>Genomic insights and catalytic innovation underlie evolution of tropane alkaloids biosynthesis.</title>
        <authorList>
            <person name="Wang Y.-J."/>
            <person name="Tian T."/>
            <person name="Huang J.-P."/>
            <person name="Huang S.-X."/>
        </authorList>
    </citation>
    <scope>NUCLEOTIDE SEQUENCE [LARGE SCALE GENOMIC DNA]</scope>
    <source>
        <strain evidence="3">KIB-2018</strain>
        <tissue evidence="3">Leaf</tissue>
    </source>
</reference>
<feature type="compositionally biased region" description="Low complexity" evidence="2">
    <location>
        <begin position="1"/>
        <end position="25"/>
    </location>
</feature>
<evidence type="ECO:0000256" key="1">
    <source>
        <dbReference type="SAM" id="Coils"/>
    </source>
</evidence>
<dbReference type="AlphaFoldDB" id="A0AAV8T0C5"/>
<evidence type="ECO:0000313" key="3">
    <source>
        <dbReference type="EMBL" id="KAJ8759856.1"/>
    </source>
</evidence>
<feature type="region of interest" description="Disordered" evidence="2">
    <location>
        <begin position="1"/>
        <end position="61"/>
    </location>
</feature>
<evidence type="ECO:0000313" key="4">
    <source>
        <dbReference type="Proteomes" id="UP001159364"/>
    </source>
</evidence>
<gene>
    <name evidence="3" type="ORF">K2173_009957</name>
</gene>
<feature type="coiled-coil region" evidence="1">
    <location>
        <begin position="153"/>
        <end position="236"/>
    </location>
</feature>
<keyword evidence="4" id="KW-1185">Reference proteome</keyword>
<keyword evidence="1" id="KW-0175">Coiled coil</keyword>
<dbReference type="PANTHER" id="PTHR35493">
    <property type="entry name" value="STRUCTURAL MAINTENANCE OF CHROMOSOMES PROTEIN"/>
    <property type="match status" value="1"/>
</dbReference>
<name>A0AAV8T0C5_9ROSI</name>
<protein>
    <submittedName>
        <fullName evidence="3">Uncharacterized protein</fullName>
    </submittedName>
</protein>
<dbReference type="Proteomes" id="UP001159364">
    <property type="component" value="Linkage Group LG07"/>
</dbReference>